<gene>
    <name evidence="8" type="ORF">ABS311_04140</name>
</gene>
<evidence type="ECO:0000256" key="2">
    <source>
        <dbReference type="ARBA" id="ARBA00006434"/>
    </source>
</evidence>
<comment type="caution">
    <text evidence="8">The sequence shown here is derived from an EMBL/GenBank/DDBJ whole genome shotgun (WGS) entry which is preliminary data.</text>
</comment>
<feature type="transmembrane region" description="Helical" evidence="7">
    <location>
        <begin position="330"/>
        <end position="356"/>
    </location>
</feature>
<comment type="subcellular location">
    <subcellularLocation>
        <location evidence="1">Membrane</location>
        <topology evidence="1">Multi-pass membrane protein</topology>
    </subcellularLocation>
</comment>
<dbReference type="InterPro" id="IPR038377">
    <property type="entry name" value="Na/Glc_symporter_sf"/>
</dbReference>
<dbReference type="EMBL" id="JBELOE010000080">
    <property type="protein sequence ID" value="MER2491066.1"/>
    <property type="molecule type" value="Genomic_DNA"/>
</dbReference>
<feature type="transmembrane region" description="Helical" evidence="7">
    <location>
        <begin position="186"/>
        <end position="204"/>
    </location>
</feature>
<evidence type="ECO:0000256" key="6">
    <source>
        <dbReference type="RuleBase" id="RU362091"/>
    </source>
</evidence>
<dbReference type="InterPro" id="IPR001734">
    <property type="entry name" value="Na/solute_symporter"/>
</dbReference>
<feature type="transmembrane region" description="Helical" evidence="7">
    <location>
        <begin position="78"/>
        <end position="95"/>
    </location>
</feature>
<evidence type="ECO:0000256" key="5">
    <source>
        <dbReference type="ARBA" id="ARBA00023136"/>
    </source>
</evidence>
<proteinExistence type="inferred from homology"/>
<keyword evidence="3 7" id="KW-0812">Transmembrane</keyword>
<organism evidence="8 9">
    <name type="scientific">Catenovulum sediminis</name>
    <dbReference type="NCBI Taxonomy" id="1740262"/>
    <lineage>
        <taxon>Bacteria</taxon>
        <taxon>Pseudomonadati</taxon>
        <taxon>Pseudomonadota</taxon>
        <taxon>Gammaproteobacteria</taxon>
        <taxon>Alteromonadales</taxon>
        <taxon>Alteromonadaceae</taxon>
        <taxon>Catenovulum</taxon>
    </lineage>
</organism>
<feature type="transmembrane region" description="Helical" evidence="7">
    <location>
        <begin position="390"/>
        <end position="410"/>
    </location>
</feature>
<accession>A0ABV1RE58</accession>
<keyword evidence="4 7" id="KW-1133">Transmembrane helix</keyword>
<dbReference type="RefSeq" id="WP_350400798.1">
    <property type="nucleotide sequence ID" value="NZ_JBELOE010000080.1"/>
</dbReference>
<feature type="transmembrane region" description="Helical" evidence="7">
    <location>
        <begin position="473"/>
        <end position="492"/>
    </location>
</feature>
<feature type="transmembrane region" description="Helical" evidence="7">
    <location>
        <begin position="6"/>
        <end position="25"/>
    </location>
</feature>
<dbReference type="CDD" id="cd11477">
    <property type="entry name" value="SLC5sbd_u1"/>
    <property type="match status" value="1"/>
</dbReference>
<reference evidence="8 9" key="1">
    <citation type="submission" date="2024-06" db="EMBL/GenBank/DDBJ databases">
        <authorList>
            <person name="Chen R.Y."/>
        </authorList>
    </citation>
    <scope>NUCLEOTIDE SEQUENCE [LARGE SCALE GENOMIC DNA]</scope>
    <source>
        <strain evidence="8 9">D2</strain>
    </source>
</reference>
<dbReference type="Pfam" id="PF00474">
    <property type="entry name" value="SSF"/>
    <property type="match status" value="1"/>
</dbReference>
<evidence type="ECO:0000256" key="4">
    <source>
        <dbReference type="ARBA" id="ARBA00022989"/>
    </source>
</evidence>
<feature type="transmembrane region" description="Helical" evidence="7">
    <location>
        <begin position="37"/>
        <end position="58"/>
    </location>
</feature>
<keyword evidence="9" id="KW-1185">Reference proteome</keyword>
<evidence type="ECO:0000256" key="7">
    <source>
        <dbReference type="SAM" id="Phobius"/>
    </source>
</evidence>
<evidence type="ECO:0000313" key="9">
    <source>
        <dbReference type="Proteomes" id="UP001467690"/>
    </source>
</evidence>
<evidence type="ECO:0000256" key="3">
    <source>
        <dbReference type="ARBA" id="ARBA00022692"/>
    </source>
</evidence>
<feature type="transmembrane region" description="Helical" evidence="7">
    <location>
        <begin position="538"/>
        <end position="560"/>
    </location>
</feature>
<feature type="transmembrane region" description="Helical" evidence="7">
    <location>
        <begin position="237"/>
        <end position="256"/>
    </location>
</feature>
<sequence length="567" mass="62510">MQLATIDWAIVIGILALTMLIGFLVSKRASKNSASYFLAGQSMPWWLLGVSMVATTFAADTPNLVTDIVRTQGVSGNWVWWGMLLTGMLTTFVYAKLWRRLGITTDVEFYEHRYTGKPARFLRGFRALYLGLFFNVMIMANVTLAAVKIGSVLFGIDPELVIISACLITVIFSTLGGFLGVLITDLILFFVAMIGSVLAAYYAVGHPQVGGLDALFAHPVVSQKLSFLPDMSDPNSYIPLLIIPLLVQWWSVWYPGAEPGGGGYVAQRMLAAKNEKHALAASAFFNVCHYAVRPWPWILVALASLVVFPDMASLQAAFPNIPEHLVKDDLAYSAMLTFLPVGVLGLVVASLVSAYVSTISTSLNWGASYFVNDFYARFVKPDATDKQQVFVGRLATVVLMLLASLMALALDNALQGFRLLLTVGAGTGLLFLLRWFWSKINAWSEISAMVFSFLFSVFFEFGPFESLLDWQRMLLSVAWTTLGWMAVTLLTQAESRETLDKFWRQIGFNKRELVCGLLVALVATIATYAALFATGYLLYGQISLAILLTIIASAGGYFTYRYGFKNN</sequence>
<feature type="transmembrane region" description="Helical" evidence="7">
    <location>
        <begin position="416"/>
        <end position="436"/>
    </location>
</feature>
<protein>
    <submittedName>
        <fullName evidence="8">Sodium:solute symporter family protein</fullName>
    </submittedName>
</protein>
<dbReference type="PROSITE" id="PS50283">
    <property type="entry name" value="NA_SOLUT_SYMP_3"/>
    <property type="match status" value="1"/>
</dbReference>
<keyword evidence="5 7" id="KW-0472">Membrane</keyword>
<evidence type="ECO:0000256" key="1">
    <source>
        <dbReference type="ARBA" id="ARBA00004141"/>
    </source>
</evidence>
<feature type="transmembrane region" description="Helical" evidence="7">
    <location>
        <begin position="443"/>
        <end position="461"/>
    </location>
</feature>
<comment type="similarity">
    <text evidence="2 6">Belongs to the sodium:solute symporter (SSF) (TC 2.A.21) family.</text>
</comment>
<feature type="transmembrane region" description="Helical" evidence="7">
    <location>
        <begin position="160"/>
        <end position="179"/>
    </location>
</feature>
<feature type="transmembrane region" description="Helical" evidence="7">
    <location>
        <begin position="513"/>
        <end position="532"/>
    </location>
</feature>
<dbReference type="Gene3D" id="1.20.1730.10">
    <property type="entry name" value="Sodium/glucose cotransporter"/>
    <property type="match status" value="1"/>
</dbReference>
<dbReference type="PANTHER" id="PTHR11819:SF77">
    <property type="entry name" value="SODIUM_GLUCOSE COTRANSPORT PROTEIN"/>
    <property type="match status" value="1"/>
</dbReference>
<feature type="transmembrane region" description="Helical" evidence="7">
    <location>
        <begin position="298"/>
        <end position="318"/>
    </location>
</feature>
<name>A0ABV1RE58_9ALTE</name>
<feature type="transmembrane region" description="Helical" evidence="7">
    <location>
        <begin position="127"/>
        <end position="154"/>
    </location>
</feature>
<dbReference type="PANTHER" id="PTHR11819">
    <property type="entry name" value="SOLUTE CARRIER FAMILY 5"/>
    <property type="match status" value="1"/>
</dbReference>
<dbReference type="Proteomes" id="UP001467690">
    <property type="component" value="Unassembled WGS sequence"/>
</dbReference>
<evidence type="ECO:0000313" key="8">
    <source>
        <dbReference type="EMBL" id="MER2491066.1"/>
    </source>
</evidence>